<reference evidence="1 2" key="1">
    <citation type="journal article" date="2020" name="ISME J.">
        <title>Uncovering the hidden diversity of litter-decomposition mechanisms in mushroom-forming fungi.</title>
        <authorList>
            <person name="Floudas D."/>
            <person name="Bentzer J."/>
            <person name="Ahren D."/>
            <person name="Johansson T."/>
            <person name="Persson P."/>
            <person name="Tunlid A."/>
        </authorList>
    </citation>
    <scope>NUCLEOTIDE SEQUENCE [LARGE SCALE GENOMIC DNA]</scope>
    <source>
        <strain evidence="1 2">CBS 291.85</strain>
    </source>
</reference>
<dbReference type="InterPro" id="IPR001611">
    <property type="entry name" value="Leu-rich_rpt"/>
</dbReference>
<dbReference type="EMBL" id="JAACJM010000069">
    <property type="protein sequence ID" value="KAF5351533.1"/>
    <property type="molecule type" value="Genomic_DNA"/>
</dbReference>
<dbReference type="AlphaFoldDB" id="A0A8H5D2I9"/>
<comment type="caution">
    <text evidence="1">The sequence shown here is derived from an EMBL/GenBank/DDBJ whole genome shotgun (WGS) entry which is preliminary data.</text>
</comment>
<evidence type="ECO:0000313" key="2">
    <source>
        <dbReference type="Proteomes" id="UP000559256"/>
    </source>
</evidence>
<dbReference type="OrthoDB" id="333024at2759"/>
<dbReference type="SUPFAM" id="SSF52047">
    <property type="entry name" value="RNI-like"/>
    <property type="match status" value="1"/>
</dbReference>
<name>A0A8H5D2I9_9AGAR</name>
<sequence>MRWALGESDGRHPESTESEPNLSCLLSVTYPHHHLLAFRGSSLLVGSFEMVTTEPFKCVERHQQEATKWADEFRQALTLMENAHTLDTNLMELPRRKAADPAKAALANEIARLLYPDLAIREDSLGPIIRYEKDLVKLRAYIQAQITQQNSESISTSVWAERILRLGPWDEGNDPVSLEGASSLPMPVQISDGETLAPFFNHLRMGGDDSIVGDEDAEEKLEPFYDVHMVEFPKGVLYADRRMDLCKMVVGPTHIGGLMDSLESNPFTEHFLLGNNIIGPLGAQHIAAFIHKYPDRMTTWYLAGNCIDGPSFKLLVDSLVKSPPVTNLWFKRNPLGPSAAHDLFRLIIQTPQLRTLDLDQTSLGDAGVASLFSLLAEYKSDVPLALRHIYLNGTGIGEAGAKAIARYLAAESCTLVSLYASNNPLGDKGATALAAGLSCNKTLQRLALSSNGLKDHGTSILLKSLLNHPALRLLDLVSLIRTVTTLRYLTLDLVPITRPHLNEILSAVAESDLLYFTATPLEPQGRDIVSVKAGQTAVRLREMVAKRLAENIAKEYDGISMHEFYGDGKRFLVSPEDVRYIDSVYRNRDAQMARRGLKKLDKWWQEGMGRWV</sequence>
<dbReference type="Pfam" id="PF13516">
    <property type="entry name" value="LRR_6"/>
    <property type="match status" value="2"/>
</dbReference>
<accession>A0A8H5D2I9</accession>
<dbReference type="SMART" id="SM00368">
    <property type="entry name" value="LRR_RI"/>
    <property type="match status" value="5"/>
</dbReference>
<dbReference type="Gene3D" id="3.80.10.10">
    <property type="entry name" value="Ribonuclease Inhibitor"/>
    <property type="match status" value="1"/>
</dbReference>
<dbReference type="PANTHER" id="PTHR24113">
    <property type="entry name" value="RAN GTPASE-ACTIVATING PROTEIN 1"/>
    <property type="match status" value="1"/>
</dbReference>
<evidence type="ECO:0000313" key="1">
    <source>
        <dbReference type="EMBL" id="KAF5351533.1"/>
    </source>
</evidence>
<evidence type="ECO:0008006" key="3">
    <source>
        <dbReference type="Google" id="ProtNLM"/>
    </source>
</evidence>
<dbReference type="GO" id="GO:0005096">
    <property type="term" value="F:GTPase activator activity"/>
    <property type="evidence" value="ECO:0007669"/>
    <property type="project" value="InterPro"/>
</dbReference>
<dbReference type="InterPro" id="IPR032675">
    <property type="entry name" value="LRR_dom_sf"/>
</dbReference>
<protein>
    <recommendedName>
        <fullName evidence="3">RNI-like protein</fullName>
    </recommendedName>
</protein>
<organism evidence="1 2">
    <name type="scientific">Tetrapyrgos nigripes</name>
    <dbReference type="NCBI Taxonomy" id="182062"/>
    <lineage>
        <taxon>Eukaryota</taxon>
        <taxon>Fungi</taxon>
        <taxon>Dikarya</taxon>
        <taxon>Basidiomycota</taxon>
        <taxon>Agaricomycotina</taxon>
        <taxon>Agaricomycetes</taxon>
        <taxon>Agaricomycetidae</taxon>
        <taxon>Agaricales</taxon>
        <taxon>Marasmiineae</taxon>
        <taxon>Marasmiaceae</taxon>
        <taxon>Tetrapyrgos</taxon>
    </lineage>
</organism>
<keyword evidence="2" id="KW-1185">Reference proteome</keyword>
<proteinExistence type="predicted"/>
<gene>
    <name evidence="1" type="ORF">D9758_007219</name>
</gene>
<dbReference type="Proteomes" id="UP000559256">
    <property type="component" value="Unassembled WGS sequence"/>
</dbReference>
<dbReference type="InterPro" id="IPR027038">
    <property type="entry name" value="RanGap"/>
</dbReference>